<evidence type="ECO:0000313" key="1">
    <source>
        <dbReference type="EMBL" id="MBT0962146.1"/>
    </source>
</evidence>
<organism evidence="1 2">
    <name type="scientific">Denitromonas iodatirespirans</name>
    <dbReference type="NCBI Taxonomy" id="2795389"/>
    <lineage>
        <taxon>Bacteria</taxon>
        <taxon>Pseudomonadati</taxon>
        <taxon>Pseudomonadota</taxon>
        <taxon>Betaproteobacteria</taxon>
        <taxon>Rhodocyclales</taxon>
        <taxon>Zoogloeaceae</taxon>
        <taxon>Denitromonas</taxon>
    </lineage>
</organism>
<sequence length="202" mass="21560">MLASAPAPIAPRPAGRWAALGAGLLLAACGTPLSPPAERAPDAPVSLPGVPEAPPAAILRELPAEPLAATPPAPPAPRAGRPRHAMKARPINLSMRCAARDERRHTVQADVDVADGQVRYLRARVAQPKGACEFALPDFEQTRTLPSIELRARNRSGCTLMLWEQGPQVVLAYNNCAAYCQPQTIFTDALPILFDLRVGRCD</sequence>
<dbReference type="EMBL" id="JAEKFT010000014">
    <property type="protein sequence ID" value="MBT0962146.1"/>
    <property type="molecule type" value="Genomic_DNA"/>
</dbReference>
<reference evidence="2" key="1">
    <citation type="journal article" date="2022" name="ISME J.">
        <title>Genetic and phylogenetic analysis of dissimilatory iodate-reducing bacteria identifies potential niches across the world's oceans.</title>
        <authorList>
            <person name="Reyes-Umana V."/>
            <person name="Henning Z."/>
            <person name="Lee K."/>
            <person name="Barnum T.P."/>
            <person name="Coates J.D."/>
        </authorList>
    </citation>
    <scope>NUCLEOTIDE SEQUENCE [LARGE SCALE GENOMIC DNA]</scope>
    <source>
        <strain evidence="2">IR12</strain>
    </source>
</reference>
<dbReference type="Proteomes" id="UP000694660">
    <property type="component" value="Unassembled WGS sequence"/>
</dbReference>
<evidence type="ECO:0008006" key="3">
    <source>
        <dbReference type="Google" id="ProtNLM"/>
    </source>
</evidence>
<accession>A0A944DBR4</accession>
<comment type="caution">
    <text evidence="1">The sequence shown here is derived from an EMBL/GenBank/DDBJ whole genome shotgun (WGS) entry which is preliminary data.</text>
</comment>
<gene>
    <name evidence="1" type="ORF">I8J34_13275</name>
</gene>
<evidence type="ECO:0000313" key="2">
    <source>
        <dbReference type="Proteomes" id="UP000694660"/>
    </source>
</evidence>
<keyword evidence="2" id="KW-1185">Reference proteome</keyword>
<protein>
    <recommendedName>
        <fullName evidence="3">Lipoprotein</fullName>
    </recommendedName>
</protein>
<dbReference type="RefSeq" id="WP_214362056.1">
    <property type="nucleotide sequence ID" value="NZ_JAEKFT010000014.1"/>
</dbReference>
<proteinExistence type="predicted"/>
<name>A0A944DBR4_DENI1</name>
<dbReference type="AlphaFoldDB" id="A0A944DBR4"/>